<dbReference type="SUPFAM" id="SSF55874">
    <property type="entry name" value="ATPase domain of HSP90 chaperone/DNA topoisomerase II/histidine kinase"/>
    <property type="match status" value="1"/>
</dbReference>
<reference evidence="9 10" key="1">
    <citation type="journal article" date="2019" name="Int. J. Syst. Evol. Microbiol.">
        <title>The Global Catalogue of Microorganisms (GCM) 10K type strain sequencing project: providing services to taxonomists for standard genome sequencing and annotation.</title>
        <authorList>
            <consortium name="The Broad Institute Genomics Platform"/>
            <consortium name="The Broad Institute Genome Sequencing Center for Infectious Disease"/>
            <person name="Wu L."/>
            <person name="Ma J."/>
        </authorList>
    </citation>
    <scope>NUCLEOTIDE SEQUENCE [LARGE SCALE GENOMIC DNA]</scope>
    <source>
        <strain evidence="9 10">CGMCC 1.16026</strain>
    </source>
</reference>
<dbReference type="InterPro" id="IPR036097">
    <property type="entry name" value="HisK_dim/P_sf"/>
</dbReference>
<comment type="catalytic activity">
    <reaction evidence="1">
        <text>ATP + protein L-histidine = ADP + protein N-phospho-L-histidine.</text>
        <dbReference type="EC" id="2.7.13.3"/>
    </reaction>
</comment>
<dbReference type="GO" id="GO:0000160">
    <property type="term" value="P:phosphorelay signal transduction system"/>
    <property type="evidence" value="ECO:0007669"/>
    <property type="project" value="UniProtKB-KW"/>
</dbReference>
<dbReference type="InterPro" id="IPR005467">
    <property type="entry name" value="His_kinase_dom"/>
</dbReference>
<dbReference type="EC" id="2.7.13.3" evidence="2"/>
<dbReference type="CDD" id="cd00075">
    <property type="entry name" value="HATPase"/>
    <property type="match status" value="1"/>
</dbReference>
<feature type="transmembrane region" description="Helical" evidence="7">
    <location>
        <begin position="176"/>
        <end position="197"/>
    </location>
</feature>
<evidence type="ECO:0000256" key="1">
    <source>
        <dbReference type="ARBA" id="ARBA00000085"/>
    </source>
</evidence>
<protein>
    <recommendedName>
        <fullName evidence="2">histidine kinase</fullName>
        <ecNumber evidence="2">2.7.13.3</ecNumber>
    </recommendedName>
</protein>
<evidence type="ECO:0000313" key="9">
    <source>
        <dbReference type="EMBL" id="MFC5133540.1"/>
    </source>
</evidence>
<evidence type="ECO:0000256" key="4">
    <source>
        <dbReference type="ARBA" id="ARBA00022679"/>
    </source>
</evidence>
<organism evidence="9 10">
    <name type="scientific">Halorubrum glutamatedens</name>
    <dbReference type="NCBI Taxonomy" id="2707018"/>
    <lineage>
        <taxon>Archaea</taxon>
        <taxon>Methanobacteriati</taxon>
        <taxon>Methanobacteriota</taxon>
        <taxon>Stenosarchaea group</taxon>
        <taxon>Halobacteria</taxon>
        <taxon>Halobacteriales</taxon>
        <taxon>Haloferacaceae</taxon>
        <taxon>Halorubrum</taxon>
    </lineage>
</organism>
<feature type="domain" description="Histidine kinase" evidence="8">
    <location>
        <begin position="343"/>
        <end position="551"/>
    </location>
</feature>
<evidence type="ECO:0000313" key="10">
    <source>
        <dbReference type="Proteomes" id="UP001596145"/>
    </source>
</evidence>
<evidence type="ECO:0000256" key="7">
    <source>
        <dbReference type="SAM" id="Phobius"/>
    </source>
</evidence>
<dbReference type="InterPro" id="IPR035965">
    <property type="entry name" value="PAS-like_dom_sf"/>
</dbReference>
<feature type="transmembrane region" description="Helical" evidence="7">
    <location>
        <begin position="103"/>
        <end position="124"/>
    </location>
</feature>
<feature type="transmembrane region" description="Helical" evidence="7">
    <location>
        <begin position="6"/>
        <end position="27"/>
    </location>
</feature>
<dbReference type="PANTHER" id="PTHR43711:SF31">
    <property type="entry name" value="HISTIDINE KINASE"/>
    <property type="match status" value="1"/>
</dbReference>
<feature type="transmembrane region" description="Helical" evidence="7">
    <location>
        <begin position="144"/>
        <end position="164"/>
    </location>
</feature>
<dbReference type="Gene3D" id="3.30.565.10">
    <property type="entry name" value="Histidine kinase-like ATPase, C-terminal domain"/>
    <property type="match status" value="1"/>
</dbReference>
<name>A0ABD5QMX0_9EURY</name>
<keyword evidence="6" id="KW-0902">Two-component regulatory system</keyword>
<dbReference type="Pfam" id="PF13596">
    <property type="entry name" value="PAS_10"/>
    <property type="match status" value="1"/>
</dbReference>
<keyword evidence="9" id="KW-0067">ATP-binding</keyword>
<dbReference type="SMART" id="SM00387">
    <property type="entry name" value="HATPase_c"/>
    <property type="match status" value="1"/>
</dbReference>
<dbReference type="Pfam" id="PF16927">
    <property type="entry name" value="HisKA_7TM"/>
    <property type="match status" value="1"/>
</dbReference>
<dbReference type="InterPro" id="IPR003594">
    <property type="entry name" value="HATPase_dom"/>
</dbReference>
<keyword evidence="4" id="KW-0808">Transferase</keyword>
<keyword evidence="7" id="KW-0812">Transmembrane</keyword>
<dbReference type="InterPro" id="IPR050736">
    <property type="entry name" value="Sensor_HK_Regulatory"/>
</dbReference>
<keyword evidence="3" id="KW-0597">Phosphoprotein</keyword>
<dbReference type="GO" id="GO:0004673">
    <property type="term" value="F:protein histidine kinase activity"/>
    <property type="evidence" value="ECO:0007669"/>
    <property type="project" value="UniProtKB-EC"/>
</dbReference>
<keyword evidence="7" id="KW-0472">Membrane</keyword>
<dbReference type="Proteomes" id="UP001596145">
    <property type="component" value="Unassembled WGS sequence"/>
</dbReference>
<dbReference type="Pfam" id="PF00512">
    <property type="entry name" value="HisKA"/>
    <property type="match status" value="1"/>
</dbReference>
<dbReference type="SMART" id="SM00388">
    <property type="entry name" value="HisKA"/>
    <property type="match status" value="1"/>
</dbReference>
<proteinExistence type="predicted"/>
<evidence type="ECO:0000256" key="6">
    <source>
        <dbReference type="ARBA" id="ARBA00023012"/>
    </source>
</evidence>
<keyword evidence="5" id="KW-0418">Kinase</keyword>
<evidence type="ECO:0000256" key="5">
    <source>
        <dbReference type="ARBA" id="ARBA00022777"/>
    </source>
</evidence>
<dbReference type="PROSITE" id="PS50109">
    <property type="entry name" value="HIS_KIN"/>
    <property type="match status" value="1"/>
</dbReference>
<evidence type="ECO:0000256" key="2">
    <source>
        <dbReference type="ARBA" id="ARBA00012438"/>
    </source>
</evidence>
<dbReference type="SUPFAM" id="SSF47384">
    <property type="entry name" value="Homodimeric domain of signal transducing histidine kinase"/>
    <property type="match status" value="1"/>
</dbReference>
<evidence type="ECO:0000259" key="8">
    <source>
        <dbReference type="PROSITE" id="PS50109"/>
    </source>
</evidence>
<dbReference type="InterPro" id="IPR004358">
    <property type="entry name" value="Sig_transdc_His_kin-like_C"/>
</dbReference>
<keyword evidence="9" id="KW-0547">Nucleotide-binding</keyword>
<sequence>MIDPLLLGHLIIFALSAIACVAAIPQARKIQHPGTREGFVVFLGSVALWSGGYIGYLIAPTRSGKVAFYILGFVFAFVAVAAWLYFCAAYTGRPPRHAPFRNLILGTFLFFIALKVTNPLHNLYFTTEWVTEPFPHLVIHHELLYWIVLGLSYAAITVGFFVLMERFYHTGSDSRPLVVLVGLSGLPAGATIIGGQIDWLHPLMYEPPGVALFAVGTLFFYRQRFEGIRLTGESDEPAIFLDQDTCVRDYNQAARRLFPGLEESFGKPLTAVNTALADHLTKQDVLAITQNDETRYYDVSSTPFLAGEVTTGQLVTVTDVTERESYRKRLEEKTEQLEALNRVVRHDIRNDMAVILGWAEILEDHIDEDGEEALERVLQKSRHVIQFTEVARDFVESLSEDADAELEPIKLQPLLDAELAAVRDSFPDAHFQVSGELCDVSVLANEMLSSVFRNILENAVRHNDKETPEVTISCEEDSDTVRVRIADNGPGIPDNQKDQIFGKGEKGLDSPGSGIGLYLVHLLTNQFGGEVWVEDKDPNGSVFVVELPIHTPLNKR</sequence>
<comment type="caution">
    <text evidence="9">The sequence shown here is derived from an EMBL/GenBank/DDBJ whole genome shotgun (WGS) entry which is preliminary data.</text>
</comment>
<gene>
    <name evidence="9" type="ORF">ACFPJA_02195</name>
</gene>
<evidence type="ECO:0000256" key="3">
    <source>
        <dbReference type="ARBA" id="ARBA00022553"/>
    </source>
</evidence>
<dbReference type="EMBL" id="JBHSKV010000002">
    <property type="protein sequence ID" value="MFC5133540.1"/>
    <property type="molecule type" value="Genomic_DNA"/>
</dbReference>
<dbReference type="CDD" id="cd00082">
    <property type="entry name" value="HisKA"/>
    <property type="match status" value="1"/>
</dbReference>
<dbReference type="RefSeq" id="WP_122105584.1">
    <property type="nucleotide sequence ID" value="NZ_JBHSKV010000002.1"/>
</dbReference>
<dbReference type="InterPro" id="IPR031621">
    <property type="entry name" value="HisKA_7TM"/>
</dbReference>
<keyword evidence="7" id="KW-1133">Transmembrane helix</keyword>
<dbReference type="SUPFAM" id="SSF55785">
    <property type="entry name" value="PYP-like sensor domain (PAS domain)"/>
    <property type="match status" value="1"/>
</dbReference>
<dbReference type="InterPro" id="IPR003661">
    <property type="entry name" value="HisK_dim/P_dom"/>
</dbReference>
<dbReference type="AlphaFoldDB" id="A0ABD5QMX0"/>
<dbReference type="Pfam" id="PF02518">
    <property type="entry name" value="HATPase_c"/>
    <property type="match status" value="1"/>
</dbReference>
<dbReference type="GO" id="GO:0005524">
    <property type="term" value="F:ATP binding"/>
    <property type="evidence" value="ECO:0007669"/>
    <property type="project" value="UniProtKB-KW"/>
</dbReference>
<feature type="transmembrane region" description="Helical" evidence="7">
    <location>
        <begin position="39"/>
        <end position="60"/>
    </location>
</feature>
<dbReference type="Gene3D" id="3.30.450.20">
    <property type="entry name" value="PAS domain"/>
    <property type="match status" value="1"/>
</dbReference>
<keyword evidence="10" id="KW-1185">Reference proteome</keyword>
<dbReference type="InterPro" id="IPR036890">
    <property type="entry name" value="HATPase_C_sf"/>
</dbReference>
<dbReference type="PRINTS" id="PR00344">
    <property type="entry name" value="BCTRLSENSOR"/>
</dbReference>
<dbReference type="PANTHER" id="PTHR43711">
    <property type="entry name" value="TWO-COMPONENT HISTIDINE KINASE"/>
    <property type="match status" value="1"/>
</dbReference>
<accession>A0ABD5QMX0</accession>
<feature type="transmembrane region" description="Helical" evidence="7">
    <location>
        <begin position="66"/>
        <end position="91"/>
    </location>
</feature>